<gene>
    <name evidence="2" type="ORF">Celaphus_00015812</name>
</gene>
<name>A0A212C223_CEREH</name>
<feature type="region of interest" description="Disordered" evidence="1">
    <location>
        <begin position="1"/>
        <end position="33"/>
    </location>
</feature>
<comment type="caution">
    <text evidence="2">The sequence shown here is derived from an EMBL/GenBank/DDBJ whole genome shotgun (WGS) entry which is preliminary data.</text>
</comment>
<accession>A0A212C223</accession>
<proteinExistence type="predicted"/>
<dbReference type="Proteomes" id="UP000242450">
    <property type="component" value="Chromosome 33"/>
</dbReference>
<protein>
    <submittedName>
        <fullName evidence="2">Uncharacterized protein</fullName>
    </submittedName>
</protein>
<evidence type="ECO:0000313" key="2">
    <source>
        <dbReference type="EMBL" id="OWK00036.1"/>
    </source>
</evidence>
<evidence type="ECO:0000313" key="3">
    <source>
        <dbReference type="Proteomes" id="UP000242450"/>
    </source>
</evidence>
<keyword evidence="3" id="KW-1185">Reference proteome</keyword>
<dbReference type="EMBL" id="MKHE01000033">
    <property type="protein sequence ID" value="OWK00036.1"/>
    <property type="molecule type" value="Genomic_DNA"/>
</dbReference>
<dbReference type="AlphaFoldDB" id="A0A212C223"/>
<feature type="non-terminal residue" evidence="2">
    <location>
        <position position="287"/>
    </location>
</feature>
<reference evidence="2 3" key="1">
    <citation type="journal article" date="2018" name="Mol. Genet. Genomics">
        <title>The red deer Cervus elaphus genome CerEla1.0: sequencing, annotating, genes, and chromosomes.</title>
        <authorList>
            <person name="Bana N.A."/>
            <person name="Nyiri A."/>
            <person name="Nagy J."/>
            <person name="Frank K."/>
            <person name="Nagy T."/>
            <person name="Steger V."/>
            <person name="Schiller M."/>
            <person name="Lakatos P."/>
            <person name="Sugar L."/>
            <person name="Horn P."/>
            <person name="Barta E."/>
            <person name="Orosz L."/>
        </authorList>
    </citation>
    <scope>NUCLEOTIDE SEQUENCE [LARGE SCALE GENOMIC DNA]</scope>
    <source>
        <strain evidence="2">Hungarian</strain>
    </source>
</reference>
<organism evidence="2 3">
    <name type="scientific">Cervus elaphus hippelaphus</name>
    <name type="common">European red deer</name>
    <dbReference type="NCBI Taxonomy" id="46360"/>
    <lineage>
        <taxon>Eukaryota</taxon>
        <taxon>Metazoa</taxon>
        <taxon>Chordata</taxon>
        <taxon>Craniata</taxon>
        <taxon>Vertebrata</taxon>
        <taxon>Euteleostomi</taxon>
        <taxon>Mammalia</taxon>
        <taxon>Eutheria</taxon>
        <taxon>Laurasiatheria</taxon>
        <taxon>Artiodactyla</taxon>
        <taxon>Ruminantia</taxon>
        <taxon>Pecora</taxon>
        <taxon>Cervidae</taxon>
        <taxon>Cervinae</taxon>
        <taxon>Cervus</taxon>
    </lineage>
</organism>
<evidence type="ECO:0000256" key="1">
    <source>
        <dbReference type="SAM" id="MobiDB-lite"/>
    </source>
</evidence>
<sequence>MRREAAESPVARPPPKREMQFSVTGPDGRRGRDAPAQWAKAAFCSSCRFSVRSDLELALRSVEALNVPQLPELLKLYYQKLFPNARGYLRSLSLLHQPERSGKDDVDKCSKCWALMTLAICTIDRALKDLSIVSGCILQGELPKSQSLEDWEPLKKVAGRCQNNIENDKCGLWLNVLIDLQKVDQFTVSTISSICYERDTVSTSEEEKKNIKDCVQKANALDCGLYVVEGEKGKVLHIQEILLKASILPLPIKHFEFLPRLVRNYLIDEFWIQNYKMECTVINKLLA</sequence>